<evidence type="ECO:0000256" key="1">
    <source>
        <dbReference type="ARBA" id="ARBA00008348"/>
    </source>
</evidence>
<dbReference type="CDD" id="cd02870">
    <property type="entry name" value="PseudoU_synth_RsuA_like"/>
    <property type="match status" value="1"/>
</dbReference>
<dbReference type="InterPro" id="IPR006145">
    <property type="entry name" value="PsdUridine_synth_RsuA/RluA"/>
</dbReference>
<keyword evidence="3" id="KW-0694">RNA-binding</keyword>
<comment type="similarity">
    <text evidence="1 4">Belongs to the pseudouridine synthase RsuA family.</text>
</comment>
<dbReference type="InterPro" id="IPR036986">
    <property type="entry name" value="S4_RNA-bd_sf"/>
</dbReference>
<evidence type="ECO:0000256" key="3">
    <source>
        <dbReference type="PROSITE-ProRule" id="PRU00182"/>
    </source>
</evidence>
<dbReference type="AlphaFoldDB" id="A0A1F5NQW1"/>
<dbReference type="InterPro" id="IPR000748">
    <property type="entry name" value="PsdUridine_synth_RsuA/RluB/E/F"/>
</dbReference>
<dbReference type="Pfam" id="PF00849">
    <property type="entry name" value="PseudoU_synth_2"/>
    <property type="match status" value="1"/>
</dbReference>
<comment type="caution">
    <text evidence="6">The sequence shown here is derived from an EMBL/GenBank/DDBJ whole genome shotgun (WGS) entry which is preliminary data.</text>
</comment>
<reference evidence="6 7" key="1">
    <citation type="journal article" date="2016" name="Nat. Commun.">
        <title>Thousands of microbial genomes shed light on interconnected biogeochemical processes in an aquifer system.</title>
        <authorList>
            <person name="Anantharaman K."/>
            <person name="Brown C.T."/>
            <person name="Hug L.A."/>
            <person name="Sharon I."/>
            <person name="Castelle C.J."/>
            <person name="Probst A.J."/>
            <person name="Thomas B.C."/>
            <person name="Singh A."/>
            <person name="Wilkins M.J."/>
            <person name="Karaoz U."/>
            <person name="Brodie E.L."/>
            <person name="Williams K.H."/>
            <person name="Hubbard S.S."/>
            <person name="Banfield J.F."/>
        </authorList>
    </citation>
    <scope>NUCLEOTIDE SEQUENCE [LARGE SCALE GENOMIC DNA]</scope>
</reference>
<dbReference type="PROSITE" id="PS01149">
    <property type="entry name" value="PSI_RSU"/>
    <property type="match status" value="1"/>
</dbReference>
<organism evidence="6 7">
    <name type="scientific">Candidatus Doudnabacteria bacterium RIFCSPHIGHO2_01_FULL_45_18</name>
    <dbReference type="NCBI Taxonomy" id="1817823"/>
    <lineage>
        <taxon>Bacteria</taxon>
        <taxon>Candidatus Doudnaibacteriota</taxon>
    </lineage>
</organism>
<dbReference type="EMBL" id="MFEJ01000023">
    <property type="protein sequence ID" value="OGE79973.1"/>
    <property type="molecule type" value="Genomic_DNA"/>
</dbReference>
<feature type="domain" description="RNA-binding S4" evidence="5">
    <location>
        <begin position="3"/>
        <end position="63"/>
    </location>
</feature>
<dbReference type="FunFam" id="3.10.290.10:FF:000003">
    <property type="entry name" value="Pseudouridine synthase"/>
    <property type="match status" value="1"/>
</dbReference>
<dbReference type="InterPro" id="IPR020094">
    <property type="entry name" value="TruA/RsuA/RluB/E/F_N"/>
</dbReference>
<dbReference type="Proteomes" id="UP000176233">
    <property type="component" value="Unassembled WGS sequence"/>
</dbReference>
<dbReference type="InterPro" id="IPR050343">
    <property type="entry name" value="RsuA_PseudoU_synthase"/>
</dbReference>
<accession>A0A1F5NQW1</accession>
<dbReference type="PANTHER" id="PTHR47683">
    <property type="entry name" value="PSEUDOURIDINE SYNTHASE FAMILY PROTEIN-RELATED"/>
    <property type="match status" value="1"/>
</dbReference>
<keyword evidence="2 4" id="KW-0413">Isomerase</keyword>
<dbReference type="NCBIfam" id="TIGR00093">
    <property type="entry name" value="pseudouridine synthase"/>
    <property type="match status" value="1"/>
</dbReference>
<evidence type="ECO:0000256" key="4">
    <source>
        <dbReference type="RuleBase" id="RU003887"/>
    </source>
</evidence>
<dbReference type="Gene3D" id="3.30.70.580">
    <property type="entry name" value="Pseudouridine synthase I, catalytic domain, N-terminal subdomain"/>
    <property type="match status" value="1"/>
</dbReference>
<dbReference type="InterPro" id="IPR018496">
    <property type="entry name" value="PsdUridine_synth_RsuA/RluB_CS"/>
</dbReference>
<dbReference type="PANTHER" id="PTHR47683:SF2">
    <property type="entry name" value="RNA-BINDING S4 DOMAIN-CONTAINING PROTEIN"/>
    <property type="match status" value="1"/>
</dbReference>
<dbReference type="Gene3D" id="3.30.70.1560">
    <property type="entry name" value="Alpha-L RNA-binding motif"/>
    <property type="match status" value="1"/>
</dbReference>
<dbReference type="EC" id="5.4.99.-" evidence="4"/>
<dbReference type="InterPro" id="IPR020103">
    <property type="entry name" value="PsdUridine_synth_cat_dom_sf"/>
</dbReference>
<evidence type="ECO:0000313" key="6">
    <source>
        <dbReference type="EMBL" id="OGE79973.1"/>
    </source>
</evidence>
<evidence type="ECO:0000259" key="5">
    <source>
        <dbReference type="SMART" id="SM00363"/>
    </source>
</evidence>
<dbReference type="SUPFAM" id="SSF55120">
    <property type="entry name" value="Pseudouridine synthase"/>
    <property type="match status" value="1"/>
</dbReference>
<name>A0A1F5NQW1_9BACT</name>
<gene>
    <name evidence="6" type="ORF">A2660_02655</name>
</gene>
<dbReference type="Gene3D" id="3.10.290.10">
    <property type="entry name" value="RNA-binding S4 domain"/>
    <property type="match status" value="1"/>
</dbReference>
<dbReference type="InterPro" id="IPR042092">
    <property type="entry name" value="PsdUridine_s_RsuA/RluB/E/F_cat"/>
</dbReference>
<dbReference type="PROSITE" id="PS50889">
    <property type="entry name" value="S4"/>
    <property type="match status" value="1"/>
</dbReference>
<dbReference type="GO" id="GO:0120159">
    <property type="term" value="F:rRNA pseudouridine synthase activity"/>
    <property type="evidence" value="ECO:0007669"/>
    <property type="project" value="UniProtKB-ARBA"/>
</dbReference>
<dbReference type="GO" id="GO:0003723">
    <property type="term" value="F:RNA binding"/>
    <property type="evidence" value="ECO:0007669"/>
    <property type="project" value="UniProtKB-KW"/>
</dbReference>
<protein>
    <recommendedName>
        <fullName evidence="4">Pseudouridine synthase</fullName>
        <ecNumber evidence="4">5.4.99.-</ecNumber>
    </recommendedName>
</protein>
<dbReference type="SUPFAM" id="SSF55174">
    <property type="entry name" value="Alpha-L RNA-binding motif"/>
    <property type="match status" value="1"/>
</dbReference>
<proteinExistence type="inferred from homology"/>
<evidence type="ECO:0000256" key="2">
    <source>
        <dbReference type="ARBA" id="ARBA00023235"/>
    </source>
</evidence>
<dbReference type="SMART" id="SM00363">
    <property type="entry name" value="S4"/>
    <property type="match status" value="1"/>
</dbReference>
<dbReference type="CDD" id="cd00165">
    <property type="entry name" value="S4"/>
    <property type="match status" value="1"/>
</dbReference>
<sequence length="227" mass="26050">MQERLQKIISQAGLASRRHAEELITSGRVKVNGHIITKLGTKVDPDKDLVEVNGKKIALQKLVYLVMNKPRKYMTTRTDPERRKTVYDLIPANLKNVVWPVGRLDYYTEGLLILTNDGELTQLLTHPSKKHEKEYEVILDKELSEGRIEKIEGGMMIDGKKTAPSDIRTQGTTVYITIREGMNRQVRKMFGSLGYSVRNLKRIRIGKLRLNDLESGQYKFITKKDII</sequence>
<dbReference type="InterPro" id="IPR002942">
    <property type="entry name" value="S4_RNA-bd"/>
</dbReference>
<evidence type="ECO:0000313" key="7">
    <source>
        <dbReference type="Proteomes" id="UP000176233"/>
    </source>
</evidence>
<dbReference type="GO" id="GO:0000455">
    <property type="term" value="P:enzyme-directed rRNA pseudouridine synthesis"/>
    <property type="evidence" value="ECO:0007669"/>
    <property type="project" value="UniProtKB-ARBA"/>
</dbReference>
<dbReference type="Pfam" id="PF01479">
    <property type="entry name" value="S4"/>
    <property type="match status" value="1"/>
</dbReference>